<dbReference type="Proteomes" id="UP000462152">
    <property type="component" value="Unassembled WGS sequence"/>
</dbReference>
<evidence type="ECO:0000313" key="2">
    <source>
        <dbReference type="EMBL" id="MUN55790.1"/>
    </source>
</evidence>
<protein>
    <submittedName>
        <fullName evidence="2">DUF3995 domain-containing protein</fullName>
    </submittedName>
</protein>
<reference evidence="2 3" key="1">
    <citation type="submission" date="2019-12" db="EMBL/GenBank/DDBJ databases">
        <authorList>
            <person name="Li J."/>
            <person name="Shi Y."/>
            <person name="Xu G."/>
            <person name="Xiao D."/>
            <person name="Ran X."/>
        </authorList>
    </citation>
    <scope>NUCLEOTIDE SEQUENCE [LARGE SCALE GENOMIC DNA]</scope>
    <source>
        <strain evidence="2 3">JCM 15915</strain>
    </source>
</reference>
<evidence type="ECO:0000313" key="3">
    <source>
        <dbReference type="Proteomes" id="UP000462152"/>
    </source>
</evidence>
<evidence type="ECO:0000256" key="1">
    <source>
        <dbReference type="SAM" id="Phobius"/>
    </source>
</evidence>
<sequence length="156" mass="16728">MKRLDGQRLLAVAMVLGLCHAAASLYWALGGSLLLETVGDFAVRMHRDGDAGFRWMLGLVGLGKAAAALIPWVDHLRRPPHRWVRAVSWIGAIALIGWGALGAVGGWIGIVMGPSTSNRPAQWGHAILWDPLFLLWGLALAGALWLTRRSGADPAP</sequence>
<feature type="transmembrane region" description="Helical" evidence="1">
    <location>
        <begin position="9"/>
        <end position="35"/>
    </location>
</feature>
<feature type="transmembrane region" description="Helical" evidence="1">
    <location>
        <begin position="86"/>
        <end position="108"/>
    </location>
</feature>
<organism evidence="2 3">
    <name type="scientific">Rothia koreensis</name>
    <dbReference type="NCBI Taxonomy" id="592378"/>
    <lineage>
        <taxon>Bacteria</taxon>
        <taxon>Bacillati</taxon>
        <taxon>Actinomycetota</taxon>
        <taxon>Actinomycetes</taxon>
        <taxon>Micrococcales</taxon>
        <taxon>Micrococcaceae</taxon>
        <taxon>Rothia</taxon>
    </lineage>
</organism>
<feature type="transmembrane region" description="Helical" evidence="1">
    <location>
        <begin position="55"/>
        <end position="74"/>
    </location>
</feature>
<dbReference type="Pfam" id="PF13160">
    <property type="entry name" value="DUF3995"/>
    <property type="match status" value="1"/>
</dbReference>
<dbReference type="OrthoDB" id="3732080at2"/>
<comment type="caution">
    <text evidence="2">The sequence shown here is derived from an EMBL/GenBank/DDBJ whole genome shotgun (WGS) entry which is preliminary data.</text>
</comment>
<keyword evidence="3" id="KW-1185">Reference proteome</keyword>
<feature type="transmembrane region" description="Helical" evidence="1">
    <location>
        <begin position="128"/>
        <end position="147"/>
    </location>
</feature>
<keyword evidence="1" id="KW-1133">Transmembrane helix</keyword>
<gene>
    <name evidence="2" type="ORF">GMA10_11305</name>
</gene>
<keyword evidence="1" id="KW-0812">Transmembrane</keyword>
<name>A0A7K1LKY1_9MICC</name>
<dbReference type="InterPro" id="IPR025058">
    <property type="entry name" value="DUF3995"/>
</dbReference>
<dbReference type="EMBL" id="WOGT01000008">
    <property type="protein sequence ID" value="MUN55790.1"/>
    <property type="molecule type" value="Genomic_DNA"/>
</dbReference>
<dbReference type="RefSeq" id="WP_129315599.1">
    <property type="nucleotide sequence ID" value="NZ_NOIQ01000009.1"/>
</dbReference>
<accession>A0A7K1LKY1</accession>
<dbReference type="AlphaFoldDB" id="A0A7K1LKY1"/>
<proteinExistence type="predicted"/>
<keyword evidence="1" id="KW-0472">Membrane</keyword>